<gene>
    <name evidence="1" type="ORF">JCM15093_3609</name>
</gene>
<reference evidence="1 2" key="1">
    <citation type="journal article" date="2015" name="Microbes Environ.">
        <title>Distribution and evolution of nitrogen fixation genes in the phylum bacteroidetes.</title>
        <authorList>
            <person name="Inoue J."/>
            <person name="Oshima K."/>
            <person name="Suda W."/>
            <person name="Sakamoto M."/>
            <person name="Iino T."/>
            <person name="Noda S."/>
            <person name="Hongoh Y."/>
            <person name="Hattori M."/>
            <person name="Ohkuma M."/>
        </authorList>
    </citation>
    <scope>NUCLEOTIDE SEQUENCE [LARGE SCALE GENOMIC DNA]</scope>
    <source>
        <strain evidence="1 2">JCM 15093</strain>
    </source>
</reference>
<dbReference type="InterPro" id="IPR014942">
    <property type="entry name" value="AbiEii"/>
</dbReference>
<dbReference type="Proteomes" id="UP000027601">
    <property type="component" value="Unassembled WGS sequence"/>
</dbReference>
<evidence type="ECO:0000313" key="1">
    <source>
        <dbReference type="EMBL" id="GAK38269.1"/>
    </source>
</evidence>
<organism evidence="1 2">
    <name type="scientific">Bacteroides graminisolvens DSM 19988 = JCM 15093</name>
    <dbReference type="NCBI Taxonomy" id="1121097"/>
    <lineage>
        <taxon>Bacteria</taxon>
        <taxon>Pseudomonadati</taxon>
        <taxon>Bacteroidota</taxon>
        <taxon>Bacteroidia</taxon>
        <taxon>Bacteroidales</taxon>
        <taxon>Bacteroidaceae</taxon>
        <taxon>Bacteroides</taxon>
    </lineage>
</organism>
<dbReference type="Gene3D" id="3.10.450.620">
    <property type="entry name" value="JHP933, nucleotidyltransferase-like core domain"/>
    <property type="match status" value="1"/>
</dbReference>
<sequence>MIPRRYIEEWKAVAPWPNDAQVEQDLVIARALVEIFSDDLLKKSLAFRGGTALHKLYLQPQVRYSEDIDLVQINSEPINPILKQIRERLAFLGTKRTVKQHIHNNAVVYRFDTSTLPVINMRLKIEINTREHFTVLGLKEIPYKVENGWFSGECSLTGYELEELLGTKMRALYQRRKGRDLFDLYWAMTHQNVDTKKIIHCYKTYMEYSVDKSPTQKQFLVNMEEKLLDKEFREDIHAILRPGVEYDNDKAWEAMKLKLIERL</sequence>
<dbReference type="STRING" id="1121097.GCA_000428125_03122"/>
<evidence type="ECO:0008006" key="3">
    <source>
        <dbReference type="Google" id="ProtNLM"/>
    </source>
</evidence>
<dbReference type="eggNOG" id="COG2253">
    <property type="taxonomic scope" value="Bacteria"/>
</dbReference>
<dbReference type="Pfam" id="PF08843">
    <property type="entry name" value="AbiEii"/>
    <property type="match status" value="1"/>
</dbReference>
<evidence type="ECO:0000313" key="2">
    <source>
        <dbReference type="Proteomes" id="UP000027601"/>
    </source>
</evidence>
<keyword evidence="2" id="KW-1185">Reference proteome</keyword>
<dbReference type="RefSeq" id="WP_024997765.1">
    <property type="nucleotide sequence ID" value="NZ_ATZI01000033.1"/>
</dbReference>
<comment type="caution">
    <text evidence="1">The sequence shown here is derived from an EMBL/GenBank/DDBJ whole genome shotgun (WGS) entry which is preliminary data.</text>
</comment>
<dbReference type="EMBL" id="BAJS01000058">
    <property type="protein sequence ID" value="GAK38269.1"/>
    <property type="molecule type" value="Genomic_DNA"/>
</dbReference>
<name>A0A069DD38_9BACE</name>
<protein>
    <recommendedName>
        <fullName evidence="3">Nucleotidyl transferase AbiEii/AbiGii toxin family protein</fullName>
    </recommendedName>
</protein>
<dbReference type="AlphaFoldDB" id="A0A069DD38"/>
<proteinExistence type="predicted"/>
<accession>A0A069DD38</accession>
<dbReference type="OrthoDB" id="1550603at2"/>